<protein>
    <submittedName>
        <fullName evidence="2">Alpha/beta hydrolase</fullName>
    </submittedName>
</protein>
<evidence type="ECO:0000313" key="2">
    <source>
        <dbReference type="EMBL" id="GLS82059.1"/>
    </source>
</evidence>
<dbReference type="Pfam" id="PF12146">
    <property type="entry name" value="Hydrolase_4"/>
    <property type="match status" value="1"/>
</dbReference>
<dbReference type="AlphaFoldDB" id="A0AA37TS40"/>
<dbReference type="InterPro" id="IPR022742">
    <property type="entry name" value="Hydrolase_4"/>
</dbReference>
<proteinExistence type="predicted"/>
<feature type="domain" description="Serine aminopeptidase S33" evidence="1">
    <location>
        <begin position="36"/>
        <end position="292"/>
    </location>
</feature>
<keyword evidence="3" id="KW-1185">Reference proteome</keyword>
<reference evidence="2 3" key="1">
    <citation type="journal article" date="2014" name="Int. J. Syst. Evol. Microbiol.">
        <title>Complete genome sequence of Corynebacterium casei LMG S-19264T (=DSM 44701T), isolated from a smear-ripened cheese.</title>
        <authorList>
            <consortium name="US DOE Joint Genome Institute (JGI-PGF)"/>
            <person name="Walter F."/>
            <person name="Albersmeier A."/>
            <person name="Kalinowski J."/>
            <person name="Ruckert C."/>
        </authorList>
    </citation>
    <scope>NUCLEOTIDE SEQUENCE [LARGE SCALE GENOMIC DNA]</scope>
    <source>
        <strain evidence="2 3">NBRC 112785</strain>
    </source>
</reference>
<dbReference type="PANTHER" id="PTHR11614">
    <property type="entry name" value="PHOSPHOLIPASE-RELATED"/>
    <property type="match status" value="1"/>
</dbReference>
<dbReference type="RefSeq" id="WP_095500166.1">
    <property type="nucleotide sequence ID" value="NZ_BSPO01000001.1"/>
</dbReference>
<comment type="caution">
    <text evidence="2">The sequence shown here is derived from an EMBL/GenBank/DDBJ whole genome shotgun (WGS) entry which is preliminary data.</text>
</comment>
<dbReference type="GO" id="GO:0016787">
    <property type="term" value="F:hydrolase activity"/>
    <property type="evidence" value="ECO:0007669"/>
    <property type="project" value="UniProtKB-KW"/>
</dbReference>
<keyword evidence="2" id="KW-0378">Hydrolase</keyword>
<name>A0AA37TS40_9GAMM</name>
<dbReference type="InterPro" id="IPR051044">
    <property type="entry name" value="MAG_DAG_Lipase"/>
</dbReference>
<accession>A0AA37TS40</accession>
<evidence type="ECO:0000259" key="1">
    <source>
        <dbReference type="Pfam" id="PF12146"/>
    </source>
</evidence>
<dbReference type="Gene3D" id="3.40.50.1820">
    <property type="entry name" value="alpha/beta hydrolase"/>
    <property type="match status" value="1"/>
</dbReference>
<evidence type="ECO:0000313" key="3">
    <source>
        <dbReference type="Proteomes" id="UP001157439"/>
    </source>
</evidence>
<sequence length="313" mass="35494">MIAAKELDAFIDQLDQQTFESFDGLQIAYATYMQENAKANIVISSGRIESYLKYDETLFNLAKQGYNLFIYDQRGQGLSQRLTDNPHIGHVEHFDHYLIDLKLFLHRIVKNKSSLPNLLLCHSMGGAIGLAYTIKHPQDFVAIAASAPMLKIKLPAPESLLKGLAKALNIWDRRNMAQPGYVLGGGGYEPEAFDFNHLTRSPERYARFRQWYQQVPQVQLGSPSNHWLAKAISHCQRLRAQASWVSIPTLLLGAELDTIVDTKSIQQFSRHSVHCHYQQIDGAFHELLMEKDPQRSQAIELITAHFEQALAHA</sequence>
<dbReference type="EMBL" id="BSPO01000001">
    <property type="protein sequence ID" value="GLS82059.1"/>
    <property type="molecule type" value="Genomic_DNA"/>
</dbReference>
<dbReference type="SUPFAM" id="SSF53474">
    <property type="entry name" value="alpha/beta-Hydrolases"/>
    <property type="match status" value="1"/>
</dbReference>
<dbReference type="Proteomes" id="UP001157439">
    <property type="component" value="Unassembled WGS sequence"/>
</dbReference>
<gene>
    <name evidence="2" type="primary">lypA</name>
    <name evidence="2" type="ORF">GCM10007894_00360</name>
</gene>
<organism evidence="2 3">
    <name type="scientific">Paraferrimonas haliotis</name>
    <dbReference type="NCBI Taxonomy" id="2013866"/>
    <lineage>
        <taxon>Bacteria</taxon>
        <taxon>Pseudomonadati</taxon>
        <taxon>Pseudomonadota</taxon>
        <taxon>Gammaproteobacteria</taxon>
        <taxon>Alteromonadales</taxon>
        <taxon>Ferrimonadaceae</taxon>
        <taxon>Paraferrimonas</taxon>
    </lineage>
</organism>
<dbReference type="InterPro" id="IPR029058">
    <property type="entry name" value="AB_hydrolase_fold"/>
</dbReference>